<dbReference type="NCBIfam" id="TIGR00229">
    <property type="entry name" value="sensory_box"/>
    <property type="match status" value="1"/>
</dbReference>
<dbReference type="InterPro" id="IPR000014">
    <property type="entry name" value="PAS"/>
</dbReference>
<keyword evidence="1" id="KW-0812">Transmembrane</keyword>
<dbReference type="InterPro" id="IPR000160">
    <property type="entry name" value="GGDEF_dom"/>
</dbReference>
<feature type="domain" description="PAS" evidence="2">
    <location>
        <begin position="328"/>
        <end position="395"/>
    </location>
</feature>
<dbReference type="Gene3D" id="3.30.450.20">
    <property type="entry name" value="PAS domain"/>
    <property type="match status" value="3"/>
</dbReference>
<evidence type="ECO:0000313" key="4">
    <source>
        <dbReference type="EMBL" id="PZA17680.1"/>
    </source>
</evidence>
<dbReference type="SMART" id="SM00267">
    <property type="entry name" value="GGDEF"/>
    <property type="match status" value="1"/>
</dbReference>
<comment type="caution">
    <text evidence="4">The sequence shown here is derived from an EMBL/GenBank/DDBJ whole genome shotgun (WGS) entry which is preliminary data.</text>
</comment>
<feature type="domain" description="GGDEF" evidence="3">
    <location>
        <begin position="485"/>
        <end position="615"/>
    </location>
</feature>
<dbReference type="SUPFAM" id="SSF55073">
    <property type="entry name" value="Nucleotide cyclase"/>
    <property type="match status" value="1"/>
</dbReference>
<dbReference type="EMBL" id="QKOE01000002">
    <property type="protein sequence ID" value="PZA17680.1"/>
    <property type="molecule type" value="Genomic_DNA"/>
</dbReference>
<dbReference type="GO" id="GO:0003824">
    <property type="term" value="F:catalytic activity"/>
    <property type="evidence" value="ECO:0007669"/>
    <property type="project" value="UniProtKB-ARBA"/>
</dbReference>
<evidence type="ECO:0000259" key="3">
    <source>
        <dbReference type="PROSITE" id="PS50887"/>
    </source>
</evidence>
<dbReference type="SUPFAM" id="SSF55785">
    <property type="entry name" value="PYP-like sensor domain (PAS domain)"/>
    <property type="match status" value="1"/>
</dbReference>
<evidence type="ECO:0000259" key="2">
    <source>
        <dbReference type="PROSITE" id="PS50112"/>
    </source>
</evidence>
<dbReference type="PANTHER" id="PTHR44757">
    <property type="entry name" value="DIGUANYLATE CYCLASE DGCP"/>
    <property type="match status" value="1"/>
</dbReference>
<evidence type="ECO:0000313" key="5">
    <source>
        <dbReference type="Proteomes" id="UP000248259"/>
    </source>
</evidence>
<dbReference type="CDD" id="cd12915">
    <property type="entry name" value="PDC2_DGC_like"/>
    <property type="match status" value="1"/>
</dbReference>
<dbReference type="CDD" id="cd12914">
    <property type="entry name" value="PDC1_DGC_like"/>
    <property type="match status" value="1"/>
</dbReference>
<dbReference type="CDD" id="cd01949">
    <property type="entry name" value="GGDEF"/>
    <property type="match status" value="1"/>
</dbReference>
<dbReference type="InterPro" id="IPR043128">
    <property type="entry name" value="Rev_trsase/Diguanyl_cyclase"/>
</dbReference>
<organism evidence="4 5">
    <name type="scientific">Parazoarcus communis SWub3 = DSM 12120</name>
    <dbReference type="NCBI Taxonomy" id="1121029"/>
    <lineage>
        <taxon>Bacteria</taxon>
        <taxon>Pseudomonadati</taxon>
        <taxon>Pseudomonadota</taxon>
        <taxon>Betaproteobacteria</taxon>
        <taxon>Rhodocyclales</taxon>
        <taxon>Zoogloeaceae</taxon>
        <taxon>Parazoarcus</taxon>
    </lineage>
</organism>
<keyword evidence="5" id="KW-1185">Reference proteome</keyword>
<feature type="transmembrane region" description="Helical" evidence="1">
    <location>
        <begin position="293"/>
        <end position="316"/>
    </location>
</feature>
<dbReference type="Pfam" id="PF13426">
    <property type="entry name" value="PAS_9"/>
    <property type="match status" value="1"/>
</dbReference>
<dbReference type="AlphaFoldDB" id="A0A323V134"/>
<reference evidence="4 5" key="1">
    <citation type="submission" date="2018-06" db="EMBL/GenBank/DDBJ databases">
        <title>Azoarcus communis strain SWub3 genome.</title>
        <authorList>
            <person name="Zorraquino Salvo V."/>
            <person name="Toubiana D."/>
            <person name="Blumwald E."/>
        </authorList>
    </citation>
    <scope>NUCLEOTIDE SEQUENCE [LARGE SCALE GENOMIC DNA]</scope>
    <source>
        <strain evidence="4 5">SWub3</strain>
    </source>
</reference>
<protein>
    <submittedName>
        <fullName evidence="4">Diguanylate cyclase</fullName>
    </submittedName>
</protein>
<dbReference type="InterPro" id="IPR052155">
    <property type="entry name" value="Biofilm_reg_signaling"/>
</dbReference>
<dbReference type="Proteomes" id="UP000248259">
    <property type="component" value="Unassembled WGS sequence"/>
</dbReference>
<accession>A0A323V134</accession>
<evidence type="ECO:0000256" key="1">
    <source>
        <dbReference type="SAM" id="Phobius"/>
    </source>
</evidence>
<dbReference type="Gene3D" id="3.30.70.270">
    <property type="match status" value="1"/>
</dbReference>
<gene>
    <name evidence="4" type="ORF">DNK49_03895</name>
</gene>
<keyword evidence="1" id="KW-1133">Transmembrane helix</keyword>
<dbReference type="PROSITE" id="PS50112">
    <property type="entry name" value="PAS"/>
    <property type="match status" value="1"/>
</dbReference>
<dbReference type="Pfam" id="PF00990">
    <property type="entry name" value="GGDEF"/>
    <property type="match status" value="1"/>
</dbReference>
<dbReference type="FunFam" id="3.30.70.270:FF:000001">
    <property type="entry name" value="Diguanylate cyclase domain protein"/>
    <property type="match status" value="1"/>
</dbReference>
<dbReference type="RefSeq" id="WP_110523026.1">
    <property type="nucleotide sequence ID" value="NZ_QKOE01000002.1"/>
</dbReference>
<dbReference type="CDD" id="cd00130">
    <property type="entry name" value="PAS"/>
    <property type="match status" value="1"/>
</dbReference>
<name>A0A323V134_9RHOO</name>
<keyword evidence="1" id="KW-0472">Membrane</keyword>
<dbReference type="SMART" id="SM00091">
    <property type="entry name" value="PAS"/>
    <property type="match status" value="1"/>
</dbReference>
<dbReference type="InterPro" id="IPR029787">
    <property type="entry name" value="Nucleotide_cyclase"/>
</dbReference>
<dbReference type="OrthoDB" id="9813903at2"/>
<dbReference type="PANTHER" id="PTHR44757:SF2">
    <property type="entry name" value="BIOFILM ARCHITECTURE MAINTENANCE PROTEIN MBAA"/>
    <property type="match status" value="1"/>
</dbReference>
<sequence>MVAVLFQPFRRCASRPLCVIRVLAALACLVTLTVMWLESVNSVQHNEQAAMERIRSQAGVRVRAAADTLQASIDRFDYALRAVRAAAADQPEMLAKHGRIVIEALPSALVLQLFHIDADGYLSYSSLGPAPRNFLGDRDYFRRLAASESDPLVVSNPVLGRLTGKWSIQFARGVRHDGVFAGVVSIAISADEWMTQLRRYEVGPHDTLTLLSSDGHYLLRSLGSSSYFGKRVPEDRPFLLEPNVLEGDYVASGAIDGVTRLYSWRRLPSGLIMAAGIAIGDEMLPTVNINHGILLRTGISTVLILLATCVLLYALWRYEQVVRALEVRNQHHRSVLDNIGEGVMVVDADDRIVGINPAVSVLTGYSEAELLGQRCDVLSPAFEGARKLAEIIHEKGGSRWVEDFDGLRKNGNAYTGRVLLTVMQPTLPDEAAHRVVVLSDVTELRRKADEVWRQANFDALTGLANRSLMIDRLERMITHARRQAEEVVVLFVDLDRFKPVNDLHGHEVGDLVLCEVARRLETMFRDEDTVARLGGDEFVVLLTGGDTRTTPESAAARVVESLSAPYELASLRIEISCCVGIARFPVDGDSASTLIHAADMAMYRAKDAGRSTWSV</sequence>
<dbReference type="NCBIfam" id="TIGR00254">
    <property type="entry name" value="GGDEF"/>
    <property type="match status" value="1"/>
</dbReference>
<dbReference type="InterPro" id="IPR035965">
    <property type="entry name" value="PAS-like_dom_sf"/>
</dbReference>
<proteinExistence type="predicted"/>
<dbReference type="PROSITE" id="PS50887">
    <property type="entry name" value="GGDEF"/>
    <property type="match status" value="1"/>
</dbReference>